<evidence type="ECO:0000256" key="2">
    <source>
        <dbReference type="SAM" id="SignalP"/>
    </source>
</evidence>
<evidence type="ECO:0000313" key="6">
    <source>
        <dbReference type="Proteomes" id="UP000663828"/>
    </source>
</evidence>
<dbReference type="EMBL" id="CAJNOJ010000142">
    <property type="protein sequence ID" value="CAF1190344.1"/>
    <property type="molecule type" value="Genomic_DNA"/>
</dbReference>
<keyword evidence="2" id="KW-0732">Signal</keyword>
<sequence>MGTMRFIGLLCLCASIIVITEGLMILPQLDDESLNDKERMICNVIVRAVHDLHVYQKKSVQEINVYLDADCKKLVNEDLVDQCHEMVTENGAQIYEHVKNGIEMSQICQKISDFNEIDLPYSDDDENNYDGKTKCSRKGKDKCQCCKIHVFKRKMRLHQVVKQIARKHLRMCRKSSRVLRCRFWVRERERRFLKKIEKICPCTICTHLGYCKKRAEGNNLANVDLFANQSSLLLEMLLDQQLDTFFSKNICSNFESLQASCVQIAASVDSHHYGKVHMAMLRDDITWIEKDLQKSIQSINADTNTKPCGACKDTVHFSANFYTKNLGLVRDTLMNICGQWSSKEDCQDVLNKQFDDVKNYLHTLKADSICTVKHHCPVNVNDKCAACVQRFQPRKDTAKKFVDHFASYLPSLCKNAAASQCLQFVSEVTAELRSFIDDFDVQKTCLAMGFCDGNAAQDLDSYERAYVEVMKNDVCSMLKPYEKLCEKVIQGDNLDTEEISFIAKSMEEFSLRCESSPDEIVSSVVDASEGKDKCQCCINHVIQKKKIIKERIAKYVEHMKELCKRCPAREKCERHWDEKKARWDAKIDKICPKRACVHMGYCTNTHPFAQPLPFRIGTTILQPEIEKKKKLV</sequence>
<dbReference type="InterPro" id="IPR011001">
    <property type="entry name" value="Saposin-like"/>
</dbReference>
<dbReference type="OrthoDB" id="9984756at2759"/>
<dbReference type="InterPro" id="IPR008139">
    <property type="entry name" value="SaposinB_dom"/>
</dbReference>
<dbReference type="Proteomes" id="UP000663852">
    <property type="component" value="Unassembled WGS sequence"/>
</dbReference>
<keyword evidence="6" id="KW-1185">Reference proteome</keyword>
<feature type="domain" description="Saposin B-type" evidence="3">
    <location>
        <begin position="306"/>
        <end position="376"/>
    </location>
</feature>
<keyword evidence="1" id="KW-1015">Disulfide bond</keyword>
<dbReference type="AlphaFoldDB" id="A0A814VN91"/>
<protein>
    <recommendedName>
        <fullName evidence="3">Saposin B-type domain-containing protein</fullName>
    </recommendedName>
</protein>
<dbReference type="SUPFAM" id="SSF47862">
    <property type="entry name" value="Saposin"/>
    <property type="match status" value="2"/>
</dbReference>
<feature type="chain" id="PRO_5036226259" description="Saposin B-type domain-containing protein" evidence="2">
    <location>
        <begin position="23"/>
        <end position="632"/>
    </location>
</feature>
<name>A0A814VN91_ADIRI</name>
<accession>A0A814VN91</accession>
<organism evidence="5 7">
    <name type="scientific">Adineta ricciae</name>
    <name type="common">Rotifer</name>
    <dbReference type="NCBI Taxonomy" id="249248"/>
    <lineage>
        <taxon>Eukaryota</taxon>
        <taxon>Metazoa</taxon>
        <taxon>Spiralia</taxon>
        <taxon>Gnathifera</taxon>
        <taxon>Rotifera</taxon>
        <taxon>Eurotatoria</taxon>
        <taxon>Bdelloidea</taxon>
        <taxon>Adinetida</taxon>
        <taxon>Adinetidae</taxon>
        <taxon>Adineta</taxon>
    </lineage>
</organism>
<reference evidence="5" key="1">
    <citation type="submission" date="2021-02" db="EMBL/GenBank/DDBJ databases">
        <authorList>
            <person name="Nowell W R."/>
        </authorList>
    </citation>
    <scope>NUCLEOTIDE SEQUENCE</scope>
</reference>
<evidence type="ECO:0000259" key="3">
    <source>
        <dbReference type="SMART" id="SM00741"/>
    </source>
</evidence>
<dbReference type="Proteomes" id="UP000663828">
    <property type="component" value="Unassembled WGS sequence"/>
</dbReference>
<dbReference type="SMART" id="SM00741">
    <property type="entry name" value="SapB"/>
    <property type="match status" value="3"/>
</dbReference>
<dbReference type="Gene3D" id="1.10.225.10">
    <property type="entry name" value="Saposin-like"/>
    <property type="match status" value="1"/>
</dbReference>
<comment type="caution">
    <text evidence="5">The sequence shown here is derived from an EMBL/GenBank/DDBJ whole genome shotgun (WGS) entry which is preliminary data.</text>
</comment>
<feature type="signal peptide" evidence="2">
    <location>
        <begin position="1"/>
        <end position="22"/>
    </location>
</feature>
<evidence type="ECO:0000256" key="1">
    <source>
        <dbReference type="ARBA" id="ARBA00023157"/>
    </source>
</evidence>
<gene>
    <name evidence="5" type="ORF">EDS130_LOCUS24767</name>
    <name evidence="4" type="ORF">XAT740_LOCUS16910</name>
</gene>
<evidence type="ECO:0000313" key="5">
    <source>
        <dbReference type="EMBL" id="CAF1190344.1"/>
    </source>
</evidence>
<dbReference type="PANTHER" id="PTHR11480">
    <property type="entry name" value="SAPOSIN-RELATED"/>
    <property type="match status" value="1"/>
</dbReference>
<proteinExistence type="predicted"/>
<dbReference type="InterPro" id="IPR051428">
    <property type="entry name" value="Sphingo_Act-Surfact_Prot"/>
</dbReference>
<feature type="domain" description="Saposin B-type" evidence="3">
    <location>
        <begin position="37"/>
        <end position="114"/>
    </location>
</feature>
<dbReference type="EMBL" id="CAJNOR010001091">
    <property type="protein sequence ID" value="CAF1072892.1"/>
    <property type="molecule type" value="Genomic_DNA"/>
</dbReference>
<evidence type="ECO:0000313" key="4">
    <source>
        <dbReference type="EMBL" id="CAF1072892.1"/>
    </source>
</evidence>
<feature type="domain" description="Saposin B-type" evidence="3">
    <location>
        <begin position="382"/>
        <end position="451"/>
    </location>
</feature>
<evidence type="ECO:0000313" key="7">
    <source>
        <dbReference type="Proteomes" id="UP000663852"/>
    </source>
</evidence>